<dbReference type="PROSITE" id="PS50005">
    <property type="entry name" value="TPR"/>
    <property type="match status" value="1"/>
</dbReference>
<feature type="transmembrane region" description="Helical" evidence="2">
    <location>
        <begin position="7"/>
        <end position="30"/>
    </location>
</feature>
<evidence type="ECO:0000256" key="1">
    <source>
        <dbReference type="PROSITE-ProRule" id="PRU00339"/>
    </source>
</evidence>
<keyword evidence="1" id="KW-0802">TPR repeat</keyword>
<sequence>MLRSRLLRYAAIVVLGAAICGLLWLVPALLVGPALESWASAARGMYPQLFIPELHTSLDGVSGLLWRLGGASGLGFLVAVMGFFKGFAIGGILTALLLLAWQLRPRLWQWLAGGLAALAYLGACALAIVQMATLDRSFVQSRELNGPFNLLDEWKGGPLFVSRSGLPFVVLRDPAAAKDLTEAAAFKLANDTAAWREQLRKSDWQTVILTGPNIEFRPLLNHLLDSPDWHLAAVTNQGYVFLRGAGATPHEFDPMKFQLGSDRETAVYLAALADRYEALRDTRSARDCITRALKLAGNDATVLSYAAAIEAGHKRWADSLGFADRALSADPRSSYALLLKTLALLETGRPDKAEPLARQLMERAPNDTYTLFLYARVCRELRDSHTEAETLQKLIAVSQRQGLAIPPNYYVYLGQAYVLIGDAPQAAAAYHKALEIPGLGPELTESVRDALKTVESKIRR</sequence>
<keyword evidence="4" id="KW-1185">Reference proteome</keyword>
<evidence type="ECO:0000313" key="4">
    <source>
        <dbReference type="Proteomes" id="UP000076023"/>
    </source>
</evidence>
<organism evidence="3 4">
    <name type="scientific">Terrimicrobium sacchariphilum</name>
    <dbReference type="NCBI Taxonomy" id="690879"/>
    <lineage>
        <taxon>Bacteria</taxon>
        <taxon>Pseudomonadati</taxon>
        <taxon>Verrucomicrobiota</taxon>
        <taxon>Terrimicrobiia</taxon>
        <taxon>Terrimicrobiales</taxon>
        <taxon>Terrimicrobiaceae</taxon>
        <taxon>Terrimicrobium</taxon>
    </lineage>
</organism>
<proteinExistence type="predicted"/>
<feature type="transmembrane region" description="Helical" evidence="2">
    <location>
        <begin position="74"/>
        <end position="98"/>
    </location>
</feature>
<dbReference type="SMART" id="SM00028">
    <property type="entry name" value="TPR"/>
    <property type="match status" value="4"/>
</dbReference>
<keyword evidence="2" id="KW-0472">Membrane</keyword>
<evidence type="ECO:0000256" key="2">
    <source>
        <dbReference type="SAM" id="Phobius"/>
    </source>
</evidence>
<keyword evidence="2" id="KW-0812">Transmembrane</keyword>
<comment type="caution">
    <text evidence="3">The sequence shown here is derived from an EMBL/GenBank/DDBJ whole genome shotgun (WGS) entry which is preliminary data.</text>
</comment>
<evidence type="ECO:0000313" key="3">
    <source>
        <dbReference type="EMBL" id="GAT34961.1"/>
    </source>
</evidence>
<dbReference type="Proteomes" id="UP000076023">
    <property type="component" value="Unassembled WGS sequence"/>
</dbReference>
<dbReference type="InterPro" id="IPR011990">
    <property type="entry name" value="TPR-like_helical_dom_sf"/>
</dbReference>
<feature type="transmembrane region" description="Helical" evidence="2">
    <location>
        <begin position="110"/>
        <end position="132"/>
    </location>
</feature>
<protein>
    <submittedName>
        <fullName evidence="3">Tetratricopeptide repeat-containing protein</fullName>
    </submittedName>
</protein>
<dbReference type="AlphaFoldDB" id="A0A146GC58"/>
<dbReference type="RefSeq" id="WP_075080825.1">
    <property type="nucleotide sequence ID" value="NZ_BDCO01000003.1"/>
</dbReference>
<name>A0A146GC58_TERSA</name>
<dbReference type="InParanoid" id="A0A146GC58"/>
<keyword evidence="2" id="KW-1133">Transmembrane helix</keyword>
<dbReference type="OrthoDB" id="9780183at2"/>
<feature type="repeat" description="TPR" evidence="1">
    <location>
        <begin position="407"/>
        <end position="440"/>
    </location>
</feature>
<dbReference type="SUPFAM" id="SSF48452">
    <property type="entry name" value="TPR-like"/>
    <property type="match status" value="1"/>
</dbReference>
<dbReference type="Gene3D" id="1.25.40.10">
    <property type="entry name" value="Tetratricopeptide repeat domain"/>
    <property type="match status" value="1"/>
</dbReference>
<accession>A0A146GC58</accession>
<dbReference type="InterPro" id="IPR019734">
    <property type="entry name" value="TPR_rpt"/>
</dbReference>
<reference evidence="4" key="1">
    <citation type="journal article" date="2017" name="Genome Announc.">
        <title>Draft Genome Sequence of Terrimicrobium sacchariphilum NM-5T, a Facultative Anaerobic Soil Bacterium of the Class Spartobacteria.</title>
        <authorList>
            <person name="Qiu Y.L."/>
            <person name="Tourlousse D.M."/>
            <person name="Matsuura N."/>
            <person name="Ohashi A."/>
            <person name="Sekiguchi Y."/>
        </authorList>
    </citation>
    <scope>NUCLEOTIDE SEQUENCE [LARGE SCALE GENOMIC DNA]</scope>
    <source>
        <strain evidence="4">NM-5</strain>
    </source>
</reference>
<dbReference type="STRING" id="690879.TSACC_321"/>
<dbReference type="EMBL" id="BDCO01000003">
    <property type="protein sequence ID" value="GAT34961.1"/>
    <property type="molecule type" value="Genomic_DNA"/>
</dbReference>
<gene>
    <name evidence="3" type="ORF">TSACC_321</name>
</gene>